<accession>A0A101LZS0</accession>
<proteinExistence type="predicted"/>
<protein>
    <submittedName>
        <fullName evidence="1">Uncharacterized protein</fullName>
    </submittedName>
</protein>
<name>A0A101LZS0_PICGL</name>
<geneLocation type="mitochondrion" evidence="1"/>
<comment type="caution">
    <text evidence="1">The sequence shown here is derived from an EMBL/GenBank/DDBJ whole genome shotgun (WGS) entry which is preliminary data.</text>
</comment>
<keyword evidence="1" id="KW-0496">Mitochondrion</keyword>
<reference evidence="1" key="1">
    <citation type="journal article" date="2015" name="Genome Biol. Evol.">
        <title>Organellar Genomes of White Spruce (Picea glauca): Assembly and Annotation.</title>
        <authorList>
            <person name="Jackman S.D."/>
            <person name="Warren R.L."/>
            <person name="Gibb E.A."/>
            <person name="Vandervalk B.P."/>
            <person name="Mohamadi H."/>
            <person name="Chu J."/>
            <person name="Raymond A."/>
            <person name="Pleasance S."/>
            <person name="Coope R."/>
            <person name="Wildung M.R."/>
            <person name="Ritland C.E."/>
            <person name="Bousquet J."/>
            <person name="Jones S.J."/>
            <person name="Bohlmann J."/>
            <person name="Birol I."/>
        </authorList>
    </citation>
    <scope>NUCLEOTIDE SEQUENCE [LARGE SCALE GENOMIC DNA]</scope>
    <source>
        <tissue evidence="1">Flushing bud</tissue>
    </source>
</reference>
<sequence>MELISSFCRTSSLIPHPRRDQQLQLIILCIAAYALSAVSS</sequence>
<dbReference type="AlphaFoldDB" id="A0A101LZS0"/>
<gene>
    <name evidence="1" type="ORF">ABT39_MTgene5340</name>
</gene>
<dbReference type="EMBL" id="LKAM01000006">
    <property type="protein sequence ID" value="KUM48340.1"/>
    <property type="molecule type" value="Genomic_DNA"/>
</dbReference>
<evidence type="ECO:0000313" key="1">
    <source>
        <dbReference type="EMBL" id="KUM48340.1"/>
    </source>
</evidence>
<organism evidence="1">
    <name type="scientific">Picea glauca</name>
    <name type="common">White spruce</name>
    <name type="synonym">Pinus glauca</name>
    <dbReference type="NCBI Taxonomy" id="3330"/>
    <lineage>
        <taxon>Eukaryota</taxon>
        <taxon>Viridiplantae</taxon>
        <taxon>Streptophyta</taxon>
        <taxon>Embryophyta</taxon>
        <taxon>Tracheophyta</taxon>
        <taxon>Spermatophyta</taxon>
        <taxon>Pinopsida</taxon>
        <taxon>Pinidae</taxon>
        <taxon>Conifers I</taxon>
        <taxon>Pinales</taxon>
        <taxon>Pinaceae</taxon>
        <taxon>Picea</taxon>
    </lineage>
</organism>